<organism evidence="1 2">
    <name type="scientific">Pseudoramibacter porci</name>
    <dbReference type="NCBI Taxonomy" id="2606631"/>
    <lineage>
        <taxon>Bacteria</taxon>
        <taxon>Bacillati</taxon>
        <taxon>Bacillota</taxon>
        <taxon>Clostridia</taxon>
        <taxon>Eubacteriales</taxon>
        <taxon>Eubacteriaceae</taxon>
        <taxon>Pseudoramibacter</taxon>
    </lineage>
</organism>
<sequence>MKLNNDCVRDILLCIEGLSFGQTLEIPDLLNAYPQYSEDELTYTCLKLSEANLIECQIYTYINMSVPGISRIMDLTSEGHQFINKIRDKTVWAKIKSKLPEAVINSIPALIQAINSLAMK</sequence>
<dbReference type="AlphaFoldDB" id="A0A7X2T8T8"/>
<reference evidence="1 2" key="1">
    <citation type="submission" date="2019-08" db="EMBL/GenBank/DDBJ databases">
        <title>In-depth cultivation of the pig gut microbiome towards novel bacterial diversity and tailored functional studies.</title>
        <authorList>
            <person name="Wylensek D."/>
            <person name="Hitch T.C.A."/>
            <person name="Clavel T."/>
        </authorList>
    </citation>
    <scope>NUCLEOTIDE SEQUENCE [LARGE SCALE GENOMIC DNA]</scope>
    <source>
        <strain evidence="1 2">RF-744-FAT-4</strain>
    </source>
</reference>
<keyword evidence="2" id="KW-1185">Reference proteome</keyword>
<dbReference type="EMBL" id="VUMO01000001">
    <property type="protein sequence ID" value="MSS18834.1"/>
    <property type="molecule type" value="Genomic_DNA"/>
</dbReference>
<evidence type="ECO:0000313" key="1">
    <source>
        <dbReference type="EMBL" id="MSS18834.1"/>
    </source>
</evidence>
<evidence type="ECO:0000313" key="2">
    <source>
        <dbReference type="Proteomes" id="UP000461754"/>
    </source>
</evidence>
<gene>
    <name evidence="1" type="ORF">FYJ52_00150</name>
</gene>
<name>A0A7X2T8T8_9FIRM</name>
<dbReference type="InterPro" id="IPR019650">
    <property type="entry name" value="DUF2513"/>
</dbReference>
<dbReference type="Pfam" id="PF10711">
    <property type="entry name" value="DUF2513"/>
    <property type="match status" value="1"/>
</dbReference>
<proteinExistence type="predicted"/>
<dbReference type="RefSeq" id="WP_154575242.1">
    <property type="nucleotide sequence ID" value="NZ_VUMO01000001.1"/>
</dbReference>
<dbReference type="Proteomes" id="UP000461754">
    <property type="component" value="Unassembled WGS sequence"/>
</dbReference>
<protein>
    <submittedName>
        <fullName evidence="1">DUF2513 domain-containing protein</fullName>
    </submittedName>
</protein>
<comment type="caution">
    <text evidence="1">The sequence shown here is derived from an EMBL/GenBank/DDBJ whole genome shotgun (WGS) entry which is preliminary data.</text>
</comment>
<accession>A0A7X2T8T8</accession>